<name>A0A1E5XXD5_9HYPH</name>
<dbReference type="Pfam" id="PF13460">
    <property type="entry name" value="NAD_binding_10"/>
    <property type="match status" value="1"/>
</dbReference>
<dbReference type="InterPro" id="IPR036291">
    <property type="entry name" value="NAD(P)-bd_dom_sf"/>
</dbReference>
<dbReference type="InterPro" id="IPR016040">
    <property type="entry name" value="NAD(P)-bd_dom"/>
</dbReference>
<dbReference type="EMBL" id="LAJE02000011">
    <property type="protein sequence ID" value="OEO33226.1"/>
    <property type="molecule type" value="Genomic_DNA"/>
</dbReference>
<comment type="caution">
    <text evidence="2">The sequence shown here is derived from an EMBL/GenBank/DDBJ whole genome shotgun (WGS) entry which is preliminary data.</text>
</comment>
<sequence>MTTPPTLLVTGANGQLGRLVVEHLLDTVKVEPSRIIATTRNPAKLADFAARGVTVRAADFAKPETLAEAFKGADRLLLISTTSVGTRLVEHQAAIDAAVAAGVQHVLYTSIPNPVAPELLIVHDHAKTEDALAASQLPGWTVLRNNWYFENLNHTIPQLLQSGQWFNASGDGRIAYIARSDLARAAATALANGDNGKSALTLGGATAYTVPELAALIGSTLGGEIAAIPVTVPHLEQGMIGAGLPAPVAAVLSSAEIHIANGRLGDVSGDYRALTGAEPQSLESWLVANKAALAKAA</sequence>
<dbReference type="InterPro" id="IPR052718">
    <property type="entry name" value="NmrA-type_oxidoreductase"/>
</dbReference>
<organism evidence="2 3">
    <name type="scientific">Devosia insulae DS-56</name>
    <dbReference type="NCBI Taxonomy" id="1116389"/>
    <lineage>
        <taxon>Bacteria</taxon>
        <taxon>Pseudomonadati</taxon>
        <taxon>Pseudomonadota</taxon>
        <taxon>Alphaproteobacteria</taxon>
        <taxon>Hyphomicrobiales</taxon>
        <taxon>Devosiaceae</taxon>
        <taxon>Devosia</taxon>
    </lineage>
</organism>
<proteinExistence type="predicted"/>
<dbReference type="PANTHER" id="PTHR47129">
    <property type="entry name" value="QUINONE OXIDOREDUCTASE 2"/>
    <property type="match status" value="1"/>
</dbReference>
<gene>
    <name evidence="2" type="ORF">VW23_007710</name>
</gene>
<reference evidence="2 3" key="1">
    <citation type="journal article" date="2015" name="Genome Announc.">
        <title>Genome Assemblies of Three Soil-Associated Devosia species: D. insulae, D. limi, and D. soli.</title>
        <authorList>
            <person name="Hassan Y.I."/>
            <person name="Lepp D."/>
            <person name="Zhou T."/>
        </authorList>
    </citation>
    <scope>NUCLEOTIDE SEQUENCE [LARGE SCALE GENOMIC DNA]</scope>
    <source>
        <strain evidence="2 3">DS-56</strain>
    </source>
</reference>
<dbReference type="RefSeq" id="WP_069907651.1">
    <property type="nucleotide sequence ID" value="NZ_LAJE02000011.1"/>
</dbReference>
<evidence type="ECO:0000259" key="1">
    <source>
        <dbReference type="Pfam" id="PF13460"/>
    </source>
</evidence>
<dbReference type="Gene3D" id="3.90.25.10">
    <property type="entry name" value="UDP-galactose 4-epimerase, domain 1"/>
    <property type="match status" value="1"/>
</dbReference>
<evidence type="ECO:0000313" key="2">
    <source>
        <dbReference type="EMBL" id="OEO33226.1"/>
    </source>
</evidence>
<dbReference type="OrthoDB" id="7771794at2"/>
<keyword evidence="3" id="KW-1185">Reference proteome</keyword>
<dbReference type="Gene3D" id="3.40.50.720">
    <property type="entry name" value="NAD(P)-binding Rossmann-like Domain"/>
    <property type="match status" value="1"/>
</dbReference>
<protein>
    <submittedName>
        <fullName evidence="2">NAD(P)-dependent oxidoreductase</fullName>
    </submittedName>
</protein>
<dbReference type="AlphaFoldDB" id="A0A1E5XXD5"/>
<feature type="domain" description="NAD(P)-binding" evidence="1">
    <location>
        <begin position="11"/>
        <end position="192"/>
    </location>
</feature>
<dbReference type="Proteomes" id="UP000095463">
    <property type="component" value="Unassembled WGS sequence"/>
</dbReference>
<accession>A0A1E5XXD5</accession>
<dbReference type="SUPFAM" id="SSF51735">
    <property type="entry name" value="NAD(P)-binding Rossmann-fold domains"/>
    <property type="match status" value="1"/>
</dbReference>
<dbReference type="PANTHER" id="PTHR47129:SF1">
    <property type="entry name" value="NMRA-LIKE DOMAIN-CONTAINING PROTEIN"/>
    <property type="match status" value="1"/>
</dbReference>
<evidence type="ECO:0000313" key="3">
    <source>
        <dbReference type="Proteomes" id="UP000095463"/>
    </source>
</evidence>